<feature type="non-terminal residue" evidence="2">
    <location>
        <position position="1"/>
    </location>
</feature>
<comment type="caution">
    <text evidence="2">The sequence shown here is derived from an EMBL/GenBank/DDBJ whole genome shotgun (WGS) entry which is preliminary data.</text>
</comment>
<keyword evidence="3" id="KW-1185">Reference proteome</keyword>
<feature type="chain" id="PRO_5035798019" evidence="1">
    <location>
        <begin position="23"/>
        <end position="82"/>
    </location>
</feature>
<evidence type="ECO:0000313" key="3">
    <source>
        <dbReference type="Proteomes" id="UP000838756"/>
    </source>
</evidence>
<accession>A0A8S4R0S3</accession>
<evidence type="ECO:0000256" key="1">
    <source>
        <dbReference type="SAM" id="SignalP"/>
    </source>
</evidence>
<organism evidence="2 3">
    <name type="scientific">Pararge aegeria aegeria</name>
    <dbReference type="NCBI Taxonomy" id="348720"/>
    <lineage>
        <taxon>Eukaryota</taxon>
        <taxon>Metazoa</taxon>
        <taxon>Ecdysozoa</taxon>
        <taxon>Arthropoda</taxon>
        <taxon>Hexapoda</taxon>
        <taxon>Insecta</taxon>
        <taxon>Pterygota</taxon>
        <taxon>Neoptera</taxon>
        <taxon>Endopterygota</taxon>
        <taxon>Lepidoptera</taxon>
        <taxon>Glossata</taxon>
        <taxon>Ditrysia</taxon>
        <taxon>Papilionoidea</taxon>
        <taxon>Nymphalidae</taxon>
        <taxon>Satyrinae</taxon>
        <taxon>Satyrini</taxon>
        <taxon>Parargina</taxon>
        <taxon>Pararge</taxon>
    </lineage>
</organism>
<evidence type="ECO:0000313" key="2">
    <source>
        <dbReference type="EMBL" id="CAH2228346.1"/>
    </source>
</evidence>
<feature type="signal peptide" evidence="1">
    <location>
        <begin position="1"/>
        <end position="22"/>
    </location>
</feature>
<dbReference type="AlphaFoldDB" id="A0A8S4R0S3"/>
<reference evidence="2" key="1">
    <citation type="submission" date="2022-03" db="EMBL/GenBank/DDBJ databases">
        <authorList>
            <person name="Lindestad O."/>
        </authorList>
    </citation>
    <scope>NUCLEOTIDE SEQUENCE</scope>
</reference>
<keyword evidence="1" id="KW-0732">Signal</keyword>
<dbReference type="OrthoDB" id="414418at2759"/>
<sequence length="82" mass="9447">MKHRFKCALVLIVLSYKKPVYSCGTDSKSESDSNTEAEMASYSHEDAAKLGYEQSEETYRVWDKYWKAVTLNKTENILTVTQ</sequence>
<gene>
    <name evidence="2" type="primary">jg7871</name>
    <name evidence="2" type="ORF">PAEG_LOCUS8306</name>
</gene>
<protein>
    <submittedName>
        <fullName evidence="2">Jg7871 protein</fullName>
    </submittedName>
</protein>
<dbReference type="EMBL" id="CAKXAJ010024049">
    <property type="protein sequence ID" value="CAH2228346.1"/>
    <property type="molecule type" value="Genomic_DNA"/>
</dbReference>
<name>A0A8S4R0S3_9NEOP</name>
<proteinExistence type="predicted"/>
<dbReference type="Proteomes" id="UP000838756">
    <property type="component" value="Unassembled WGS sequence"/>
</dbReference>